<dbReference type="Pfam" id="PF12811">
    <property type="entry name" value="BaxI_1"/>
    <property type="match status" value="1"/>
</dbReference>
<keyword evidence="1" id="KW-0812">Transmembrane</keyword>
<dbReference type="PANTHER" id="PTHR41282">
    <property type="entry name" value="CONSERVED TRANSMEMBRANE PROTEIN-RELATED"/>
    <property type="match status" value="1"/>
</dbReference>
<feature type="transmembrane region" description="Helical" evidence="1">
    <location>
        <begin position="106"/>
        <end position="126"/>
    </location>
</feature>
<accession>A0A8J3BE31</accession>
<name>A0A8J3BE31_9ACTN</name>
<dbReference type="RefSeq" id="WP_189112400.1">
    <property type="nucleotide sequence ID" value="NZ_BMQC01000001.1"/>
</dbReference>
<feature type="transmembrane region" description="Helical" evidence="1">
    <location>
        <begin position="166"/>
        <end position="187"/>
    </location>
</feature>
<feature type="transmembrane region" description="Helical" evidence="1">
    <location>
        <begin position="199"/>
        <end position="222"/>
    </location>
</feature>
<keyword evidence="1" id="KW-0472">Membrane</keyword>
<protein>
    <submittedName>
        <fullName evidence="2">Membrane protein</fullName>
    </submittedName>
</protein>
<feature type="transmembrane region" description="Helical" evidence="1">
    <location>
        <begin position="132"/>
        <end position="154"/>
    </location>
</feature>
<dbReference type="PIRSF" id="PIRSF009160">
    <property type="entry name" value="UCP009160"/>
    <property type="match status" value="1"/>
</dbReference>
<feature type="transmembrane region" description="Helical" evidence="1">
    <location>
        <begin position="234"/>
        <end position="251"/>
    </location>
</feature>
<keyword evidence="1" id="KW-1133">Transmembrane helix</keyword>
<dbReference type="EMBL" id="BMQC01000001">
    <property type="protein sequence ID" value="GGK14710.1"/>
    <property type="molecule type" value="Genomic_DNA"/>
</dbReference>
<reference evidence="2" key="2">
    <citation type="submission" date="2020-09" db="EMBL/GenBank/DDBJ databases">
        <authorList>
            <person name="Sun Q."/>
            <person name="Ohkuma M."/>
        </authorList>
    </citation>
    <scope>NUCLEOTIDE SEQUENCE</scope>
    <source>
        <strain evidence="2">JCM 3091</strain>
    </source>
</reference>
<dbReference type="PANTHER" id="PTHR41282:SF1">
    <property type="entry name" value="CONSERVED TRANSMEMBRANE PROTEIN-RELATED"/>
    <property type="match status" value="1"/>
</dbReference>
<organism evidence="2 3">
    <name type="scientific">Pilimelia terevasa</name>
    <dbReference type="NCBI Taxonomy" id="53372"/>
    <lineage>
        <taxon>Bacteria</taxon>
        <taxon>Bacillati</taxon>
        <taxon>Actinomycetota</taxon>
        <taxon>Actinomycetes</taxon>
        <taxon>Micromonosporales</taxon>
        <taxon>Micromonosporaceae</taxon>
        <taxon>Pilimelia</taxon>
    </lineage>
</organism>
<proteinExistence type="predicted"/>
<evidence type="ECO:0000313" key="3">
    <source>
        <dbReference type="Proteomes" id="UP000662200"/>
    </source>
</evidence>
<sequence length="262" mass="27443">MESRNPVLSRLGEAAQRELAGTAPQAGQAYPTGAGFGAAPPQVAPMSIDDVVVRTVGLLALVAVAGGVAWQTVPVGAGALPWLIGAAVAGLVLGLVISFARITNPLVIGLYALCEGVFLGVVSRLFEASYPGIVVQAAIGTFGTFFLMAALYRARFLRATPRFTKIVIGAVIGVCGLMLANLLLGFAGVNLGLRDGGPLAIGFSVVCIAVAALTFVLDFHQVEEAVRYGLPRKFAWSCAFGIVVGLVWLYLEFLRLISYFRD</sequence>
<feature type="transmembrane region" description="Helical" evidence="1">
    <location>
        <begin position="51"/>
        <end position="73"/>
    </location>
</feature>
<feature type="transmembrane region" description="Helical" evidence="1">
    <location>
        <begin position="79"/>
        <end position="99"/>
    </location>
</feature>
<dbReference type="AlphaFoldDB" id="A0A8J3BE31"/>
<comment type="caution">
    <text evidence="2">The sequence shown here is derived from an EMBL/GenBank/DDBJ whole genome shotgun (WGS) entry which is preliminary data.</text>
</comment>
<evidence type="ECO:0000256" key="1">
    <source>
        <dbReference type="SAM" id="Phobius"/>
    </source>
</evidence>
<reference evidence="2" key="1">
    <citation type="journal article" date="2014" name="Int. J. Syst. Evol. Microbiol.">
        <title>Complete genome sequence of Corynebacterium casei LMG S-19264T (=DSM 44701T), isolated from a smear-ripened cheese.</title>
        <authorList>
            <consortium name="US DOE Joint Genome Institute (JGI-PGF)"/>
            <person name="Walter F."/>
            <person name="Albersmeier A."/>
            <person name="Kalinowski J."/>
            <person name="Ruckert C."/>
        </authorList>
    </citation>
    <scope>NUCLEOTIDE SEQUENCE</scope>
    <source>
        <strain evidence="2">JCM 3091</strain>
    </source>
</reference>
<dbReference type="Proteomes" id="UP000662200">
    <property type="component" value="Unassembled WGS sequence"/>
</dbReference>
<dbReference type="InterPro" id="IPR010539">
    <property type="entry name" value="BaxI_1-like"/>
</dbReference>
<keyword evidence="3" id="KW-1185">Reference proteome</keyword>
<gene>
    <name evidence="2" type="ORF">GCM10010124_04130</name>
</gene>
<evidence type="ECO:0000313" key="2">
    <source>
        <dbReference type="EMBL" id="GGK14710.1"/>
    </source>
</evidence>